<name>H0E9M0_9ACTN</name>
<keyword evidence="3" id="KW-1185">Reference proteome</keyword>
<comment type="caution">
    <text evidence="2">The sequence shown here is derived from an EMBL/GenBank/DDBJ whole genome shotgun (WGS) entry which is preliminary data.</text>
</comment>
<protein>
    <submittedName>
        <fullName evidence="2">Long-chain-fatty-acid--CoA ligase</fullName>
        <ecNumber evidence="2">6.2.1.3</ecNumber>
    </submittedName>
</protein>
<accession>H0E9M0</accession>
<dbReference type="GO" id="GO:0004467">
    <property type="term" value="F:long-chain fatty acid-CoA ligase activity"/>
    <property type="evidence" value="ECO:0007669"/>
    <property type="project" value="UniProtKB-EC"/>
</dbReference>
<feature type="region of interest" description="Disordered" evidence="1">
    <location>
        <begin position="116"/>
        <end position="136"/>
    </location>
</feature>
<evidence type="ECO:0000313" key="3">
    <source>
        <dbReference type="Proteomes" id="UP000005143"/>
    </source>
</evidence>
<dbReference type="Proteomes" id="UP000005143">
    <property type="component" value="Unassembled WGS sequence"/>
</dbReference>
<dbReference type="EMBL" id="AGUD01000263">
    <property type="protein sequence ID" value="EHN09620.1"/>
    <property type="molecule type" value="Genomic_DNA"/>
</dbReference>
<keyword evidence="2" id="KW-0436">Ligase</keyword>
<dbReference type="EC" id="6.2.1.3" evidence="2"/>
<evidence type="ECO:0000313" key="2">
    <source>
        <dbReference type="EMBL" id="EHN09620.1"/>
    </source>
</evidence>
<reference evidence="2 3" key="1">
    <citation type="journal article" date="2013" name="Biodegradation">
        <title>Quantitative proteomic analysis of ibuprofen-degrading Patulibacter sp. strain I11.</title>
        <authorList>
            <person name="Almeida B."/>
            <person name="Kjeldal H."/>
            <person name="Lolas I."/>
            <person name="Knudsen A.D."/>
            <person name="Carvalho G."/>
            <person name="Nielsen K.L."/>
            <person name="Barreto Crespo M.T."/>
            <person name="Stensballe A."/>
            <person name="Nielsen J.L."/>
        </authorList>
    </citation>
    <scope>NUCLEOTIDE SEQUENCE [LARGE SCALE GENOMIC DNA]</scope>
    <source>
        <strain evidence="2 3">I11</strain>
    </source>
</reference>
<evidence type="ECO:0000256" key="1">
    <source>
        <dbReference type="SAM" id="MobiDB-lite"/>
    </source>
</evidence>
<dbReference type="AlphaFoldDB" id="H0E9M0"/>
<proteinExistence type="predicted"/>
<organism evidence="2 3">
    <name type="scientific">Patulibacter medicamentivorans</name>
    <dbReference type="NCBI Taxonomy" id="1097667"/>
    <lineage>
        <taxon>Bacteria</taxon>
        <taxon>Bacillati</taxon>
        <taxon>Actinomycetota</taxon>
        <taxon>Thermoleophilia</taxon>
        <taxon>Solirubrobacterales</taxon>
        <taxon>Patulibacteraceae</taxon>
        <taxon>Patulibacter</taxon>
    </lineage>
</organism>
<gene>
    <name evidence="2" type="ORF">PAI11_35400</name>
</gene>
<sequence>MRCLRDKILVGFDQRVPDGELSTGTTVLQELLSLSVGLASAGQGFDANGAMVRLAAVLGPEIFTTDGDAGLGPLSAATASEITSARPAWYGTNGLPPFRPDLECATQPLAPLRSRTVSAGTTRTAARTAPAGPSDPAALRRAVRRLTTILGRPEGGR</sequence>